<dbReference type="WBParaSite" id="ACRNAN_scaffold6829.g16027.t1">
    <property type="protein sequence ID" value="ACRNAN_scaffold6829.g16027.t1"/>
    <property type="gene ID" value="ACRNAN_scaffold6829.g16027"/>
</dbReference>
<dbReference type="Gene3D" id="3.50.4.10">
    <property type="entry name" value="Hepatocyte Growth Factor"/>
    <property type="match status" value="1"/>
</dbReference>
<reference evidence="3" key="1">
    <citation type="submission" date="2022-11" db="UniProtKB">
        <authorList>
            <consortium name="WormBaseParasite"/>
        </authorList>
    </citation>
    <scope>IDENTIFICATION</scope>
</reference>
<accession>A0A914ECG5</accession>
<organism evidence="2 3">
    <name type="scientific">Acrobeloides nanus</name>
    <dbReference type="NCBI Taxonomy" id="290746"/>
    <lineage>
        <taxon>Eukaryota</taxon>
        <taxon>Metazoa</taxon>
        <taxon>Ecdysozoa</taxon>
        <taxon>Nematoda</taxon>
        <taxon>Chromadorea</taxon>
        <taxon>Rhabditida</taxon>
        <taxon>Tylenchina</taxon>
        <taxon>Cephalobomorpha</taxon>
        <taxon>Cephaloboidea</taxon>
        <taxon>Cephalobidae</taxon>
        <taxon>Acrobeloides</taxon>
    </lineage>
</organism>
<sequence length="251" mass="28433">MSKNLFYYECCSSMSALEEFSYQISRSSKNESSEKPTDLRNSTSKTCLKRVENSSIYRHCPMERICTNSQKSSYLSLCVLVLLISMASGKCYTTKPGLTIAGAEYRKEYELRYDQCGRACFNDVSCIAFEWRKEDGECTLKAKSLNGTFTGKSGVQFGLCLDRADPENMRDLFYDHEFGGLEYASSINVPSDECPGFCMENAKEGSNFAHLSYSWRPNDPKNPDEMEGKCICVETLHYVKLRFGSLSAYLK</sequence>
<evidence type="ECO:0000313" key="3">
    <source>
        <dbReference type="WBParaSite" id="ACRNAN_scaffold6829.g16027.t1"/>
    </source>
</evidence>
<dbReference type="Proteomes" id="UP000887540">
    <property type="component" value="Unplaced"/>
</dbReference>
<dbReference type="AlphaFoldDB" id="A0A914ECG5"/>
<keyword evidence="2" id="KW-1185">Reference proteome</keyword>
<evidence type="ECO:0000313" key="2">
    <source>
        <dbReference type="Proteomes" id="UP000887540"/>
    </source>
</evidence>
<protein>
    <submittedName>
        <fullName evidence="3">Apple domain-containing protein</fullName>
    </submittedName>
</protein>
<feature type="domain" description="Apple" evidence="1">
    <location>
        <begin position="91"/>
        <end position="160"/>
    </location>
</feature>
<name>A0A914ECG5_9BILA</name>
<dbReference type="PROSITE" id="PS50948">
    <property type="entry name" value="PAN"/>
    <property type="match status" value="1"/>
</dbReference>
<evidence type="ECO:0000259" key="1">
    <source>
        <dbReference type="PROSITE" id="PS50948"/>
    </source>
</evidence>
<dbReference type="InterPro" id="IPR003609">
    <property type="entry name" value="Pan_app"/>
</dbReference>
<proteinExistence type="predicted"/>